<evidence type="ECO:0000313" key="3">
    <source>
        <dbReference type="Proteomes" id="UP000026961"/>
    </source>
</evidence>
<reference evidence="2" key="2">
    <citation type="submission" date="2018-05" db="EMBL/GenBank/DDBJ databases">
        <title>OgluRS3 (Oryza glumaepatula Reference Sequence Version 3).</title>
        <authorList>
            <person name="Zhang J."/>
            <person name="Kudrna D."/>
            <person name="Lee S."/>
            <person name="Talag J."/>
            <person name="Welchert J."/>
            <person name="Wing R.A."/>
        </authorList>
    </citation>
    <scope>NUCLEOTIDE SEQUENCE [LARGE SCALE GENOMIC DNA]</scope>
</reference>
<feature type="compositionally biased region" description="Gly residues" evidence="1">
    <location>
        <begin position="17"/>
        <end position="28"/>
    </location>
</feature>
<protein>
    <recommendedName>
        <fullName evidence="4">DUF834 domain-containing protein</fullName>
    </recommendedName>
</protein>
<organism evidence="2">
    <name type="scientific">Oryza glumipatula</name>
    <dbReference type="NCBI Taxonomy" id="40148"/>
    <lineage>
        <taxon>Eukaryota</taxon>
        <taxon>Viridiplantae</taxon>
        <taxon>Streptophyta</taxon>
        <taxon>Embryophyta</taxon>
        <taxon>Tracheophyta</taxon>
        <taxon>Spermatophyta</taxon>
        <taxon>Magnoliopsida</taxon>
        <taxon>Liliopsida</taxon>
        <taxon>Poales</taxon>
        <taxon>Poaceae</taxon>
        <taxon>BOP clade</taxon>
        <taxon>Oryzoideae</taxon>
        <taxon>Oryzeae</taxon>
        <taxon>Oryzinae</taxon>
        <taxon>Oryza</taxon>
    </lineage>
</organism>
<reference evidence="2" key="1">
    <citation type="submission" date="2015-04" db="UniProtKB">
        <authorList>
            <consortium name="EnsemblPlants"/>
        </authorList>
    </citation>
    <scope>IDENTIFICATION</scope>
</reference>
<feature type="region of interest" description="Disordered" evidence="1">
    <location>
        <begin position="1"/>
        <end position="34"/>
    </location>
</feature>
<dbReference type="EnsemblPlants" id="OGLUM08G13160.1">
    <property type="protein sequence ID" value="OGLUM08G13160.1"/>
    <property type="gene ID" value="OGLUM08G13160"/>
</dbReference>
<name>A0A0E0AUK6_9ORYZ</name>
<feature type="region of interest" description="Disordered" evidence="1">
    <location>
        <begin position="48"/>
        <end position="73"/>
    </location>
</feature>
<sequence length="153" mass="15859">MEAATAGSMSPNLVEAGSGGRCSGGVGGVEEEATDAGGWGMEAAATRSMSPNLVEARSGNWRSGGVGGVGEEAADAGGWEMDVAAAGSTSSNLVEARSGGRLSRKRLWQPDLYPGGQIRGWPSVWRQGRRQRRPDPCLGGQRRLDPTTDGWEG</sequence>
<dbReference type="HOGENOM" id="CLU_123581_0_0_1"/>
<dbReference type="Gramene" id="OGLUM08G13160.1">
    <property type="protein sequence ID" value="OGLUM08G13160.1"/>
    <property type="gene ID" value="OGLUM08G13160"/>
</dbReference>
<evidence type="ECO:0000256" key="1">
    <source>
        <dbReference type="SAM" id="MobiDB-lite"/>
    </source>
</evidence>
<accession>A0A0E0AUK6</accession>
<dbReference type="AlphaFoldDB" id="A0A0E0AUK6"/>
<dbReference type="Proteomes" id="UP000026961">
    <property type="component" value="Chromosome 8"/>
</dbReference>
<evidence type="ECO:0008006" key="4">
    <source>
        <dbReference type="Google" id="ProtNLM"/>
    </source>
</evidence>
<keyword evidence="3" id="KW-1185">Reference proteome</keyword>
<dbReference type="STRING" id="40148.A0A0E0AUK6"/>
<evidence type="ECO:0000313" key="2">
    <source>
        <dbReference type="EnsemblPlants" id="OGLUM08G13160.1"/>
    </source>
</evidence>
<proteinExistence type="predicted"/>
<feature type="region of interest" description="Disordered" evidence="1">
    <location>
        <begin position="114"/>
        <end position="153"/>
    </location>
</feature>